<evidence type="ECO:0000313" key="2">
    <source>
        <dbReference type="Proteomes" id="UP001159042"/>
    </source>
</evidence>
<dbReference type="AlphaFoldDB" id="A0AAV8WA22"/>
<proteinExistence type="predicted"/>
<accession>A0AAV8WA22</accession>
<organism evidence="1 2">
    <name type="scientific">Exocentrus adspersus</name>
    <dbReference type="NCBI Taxonomy" id="1586481"/>
    <lineage>
        <taxon>Eukaryota</taxon>
        <taxon>Metazoa</taxon>
        <taxon>Ecdysozoa</taxon>
        <taxon>Arthropoda</taxon>
        <taxon>Hexapoda</taxon>
        <taxon>Insecta</taxon>
        <taxon>Pterygota</taxon>
        <taxon>Neoptera</taxon>
        <taxon>Endopterygota</taxon>
        <taxon>Coleoptera</taxon>
        <taxon>Polyphaga</taxon>
        <taxon>Cucujiformia</taxon>
        <taxon>Chrysomeloidea</taxon>
        <taxon>Cerambycidae</taxon>
        <taxon>Lamiinae</taxon>
        <taxon>Acanthocinini</taxon>
        <taxon>Exocentrus</taxon>
    </lineage>
</organism>
<keyword evidence="2" id="KW-1185">Reference proteome</keyword>
<feature type="non-terminal residue" evidence="1">
    <location>
        <position position="1"/>
    </location>
</feature>
<name>A0AAV8WA22_9CUCU</name>
<comment type="caution">
    <text evidence="1">The sequence shown here is derived from an EMBL/GenBank/DDBJ whole genome shotgun (WGS) entry which is preliminary data.</text>
</comment>
<evidence type="ECO:0000313" key="1">
    <source>
        <dbReference type="EMBL" id="KAJ8923416.1"/>
    </source>
</evidence>
<dbReference type="EMBL" id="JANEYG010000005">
    <property type="protein sequence ID" value="KAJ8923416.1"/>
    <property type="molecule type" value="Genomic_DNA"/>
</dbReference>
<dbReference type="Proteomes" id="UP001159042">
    <property type="component" value="Unassembled WGS sequence"/>
</dbReference>
<sequence length="187" mass="21980">IEILGTRYYSLKAIYVIEVKDILNHSKNCLKSEEDYGTLLGKAPDNDTRISSVDQNEHRFTARKAITKRSYIFTETMSLPDKFRSVKNCKNFHIIFRRKLGFEQRKPSGIFFVAVFITQSFIVSTARQKVIREIFHFFLQVHPSFSQFRTLQTFWHLGFDNTLSMSISTPNARRFKIMCLGHKKKKK</sequence>
<reference evidence="1 2" key="1">
    <citation type="journal article" date="2023" name="Insect Mol. Biol.">
        <title>Genome sequencing provides insights into the evolution of gene families encoding plant cell wall-degrading enzymes in longhorned beetles.</title>
        <authorList>
            <person name="Shin N.R."/>
            <person name="Okamura Y."/>
            <person name="Kirsch R."/>
            <person name="Pauchet Y."/>
        </authorList>
    </citation>
    <scope>NUCLEOTIDE SEQUENCE [LARGE SCALE GENOMIC DNA]</scope>
    <source>
        <strain evidence="1">EAD_L_NR</strain>
    </source>
</reference>
<protein>
    <submittedName>
        <fullName evidence="1">Uncharacterized protein</fullName>
    </submittedName>
</protein>
<gene>
    <name evidence="1" type="ORF">NQ315_001974</name>
</gene>